<evidence type="ECO:0008006" key="5">
    <source>
        <dbReference type="Google" id="ProtNLM"/>
    </source>
</evidence>
<dbReference type="RefSeq" id="WP_271635451.1">
    <property type="nucleotide sequence ID" value="NZ_CP094970.1"/>
</dbReference>
<name>A0AA46TKF8_9ACTN</name>
<evidence type="ECO:0000313" key="3">
    <source>
        <dbReference type="EMBL" id="UYM06544.1"/>
    </source>
</evidence>
<dbReference type="AlphaFoldDB" id="A0AA46TKF8"/>
<feature type="signal peptide" evidence="2">
    <location>
        <begin position="1"/>
        <end position="21"/>
    </location>
</feature>
<dbReference type="Proteomes" id="UP001164390">
    <property type="component" value="Chromosome"/>
</dbReference>
<proteinExistence type="predicted"/>
<dbReference type="EMBL" id="CP094970">
    <property type="protein sequence ID" value="UYM06544.1"/>
    <property type="molecule type" value="Genomic_DNA"/>
</dbReference>
<evidence type="ECO:0000256" key="2">
    <source>
        <dbReference type="SAM" id="SignalP"/>
    </source>
</evidence>
<keyword evidence="2" id="KW-0732">Signal</keyword>
<feature type="region of interest" description="Disordered" evidence="1">
    <location>
        <begin position="22"/>
        <end position="145"/>
    </location>
</feature>
<protein>
    <recommendedName>
        <fullName evidence="5">Secreted protein</fullName>
    </recommendedName>
</protein>
<keyword evidence="4" id="KW-1185">Reference proteome</keyword>
<evidence type="ECO:0000313" key="4">
    <source>
        <dbReference type="Proteomes" id="UP001164390"/>
    </source>
</evidence>
<evidence type="ECO:0000256" key="1">
    <source>
        <dbReference type="SAM" id="MobiDB-lite"/>
    </source>
</evidence>
<dbReference type="KEGG" id="sgrg:L0C25_05580"/>
<reference evidence="3" key="1">
    <citation type="submission" date="2022-01" db="EMBL/GenBank/DDBJ databases">
        <title>Nocardioidaceae gen. sp. A5X3R13.</title>
        <authorList>
            <person name="Lopez Marin M.A."/>
            <person name="Uhlik O."/>
        </authorList>
    </citation>
    <scope>NUCLEOTIDE SEQUENCE</scope>
    <source>
        <strain evidence="3">A5X3R13</strain>
    </source>
</reference>
<sequence>MQPTRGLAAAAAIVLVLGATACSGSDDEGAASGERSADDQSESADPGSPKTSAADGDEAAADPDSGSAKGSDSPAGDGTVPANEVAPPNDEDVTHDGDSQSPILNHIPGSEDGACVDTSGKRDARSGGMAAGPFDEARSSYGERSPGKAARSIRLYWIPRHGANAGGLTVRVTRVGGGSSTTFTKATVGDAEQWTFYDTNVPIAGPGTWRLQATSGSDRGCFDVTIG</sequence>
<accession>A0AA46TKF8</accession>
<organism evidence="3 4">
    <name type="scientific">Solicola gregarius</name>
    <dbReference type="NCBI Taxonomy" id="2908642"/>
    <lineage>
        <taxon>Bacteria</taxon>
        <taxon>Bacillati</taxon>
        <taxon>Actinomycetota</taxon>
        <taxon>Actinomycetes</taxon>
        <taxon>Propionibacteriales</taxon>
        <taxon>Nocardioidaceae</taxon>
        <taxon>Solicola</taxon>
    </lineage>
</organism>
<feature type="chain" id="PRO_5041416164" description="Secreted protein" evidence="2">
    <location>
        <begin position="22"/>
        <end position="227"/>
    </location>
</feature>
<gene>
    <name evidence="3" type="ORF">L0C25_05580</name>
</gene>
<dbReference type="PROSITE" id="PS51257">
    <property type="entry name" value="PROKAR_LIPOPROTEIN"/>
    <property type="match status" value="1"/>
</dbReference>